<dbReference type="CDD" id="cd20428">
    <property type="entry name" value="Tudor_TDRD7_rpt2"/>
    <property type="match status" value="1"/>
</dbReference>
<dbReference type="STRING" id="8496.A0A151NE04"/>
<dbReference type="InterPro" id="IPR047449">
    <property type="entry name" value="Tudor_TDRD7_rpt3"/>
</dbReference>
<accession>A0A151NE04</accession>
<dbReference type="PROSITE" id="PS50304">
    <property type="entry name" value="TUDOR"/>
    <property type="match status" value="2"/>
</dbReference>
<evidence type="ECO:0000256" key="8">
    <source>
        <dbReference type="ARBA" id="ARBA00022884"/>
    </source>
</evidence>
<dbReference type="GO" id="GO:0002089">
    <property type="term" value="P:lens morphogenesis in camera-type eye"/>
    <property type="evidence" value="ECO:0007669"/>
    <property type="project" value="UniProtKB-ARBA"/>
</dbReference>
<dbReference type="InterPro" id="IPR002999">
    <property type="entry name" value="Tudor"/>
</dbReference>
<feature type="region of interest" description="Disordered" evidence="9">
    <location>
        <begin position="143"/>
        <end position="167"/>
    </location>
</feature>
<dbReference type="CDD" id="cd20429">
    <property type="entry name" value="Tudor_TDRD7_rpt3"/>
    <property type="match status" value="1"/>
</dbReference>
<evidence type="ECO:0000256" key="6">
    <source>
        <dbReference type="ARBA" id="ARBA00022782"/>
    </source>
</evidence>
<dbReference type="GO" id="GO:0070306">
    <property type="term" value="P:lens fiber cell differentiation"/>
    <property type="evidence" value="ECO:0007669"/>
    <property type="project" value="UniProtKB-ARBA"/>
</dbReference>
<dbReference type="PANTHER" id="PTHR22948:SF14">
    <property type="entry name" value="TUDOR DOMAIN-CONTAINING PROTEIN 7"/>
    <property type="match status" value="1"/>
</dbReference>
<evidence type="ECO:0000256" key="5">
    <source>
        <dbReference type="ARBA" id="ARBA00022737"/>
    </source>
</evidence>
<feature type="domain" description="Tudor" evidence="10">
    <location>
        <begin position="531"/>
        <end position="588"/>
    </location>
</feature>
<dbReference type="PROSITE" id="PS51644">
    <property type="entry name" value="HTH_OST"/>
    <property type="match status" value="3"/>
</dbReference>
<keyword evidence="8" id="KW-0694">RNA-binding</keyword>
<gene>
    <name evidence="12" type="primary">TDRD7</name>
    <name evidence="12" type="ORF">Y1Q_0000944</name>
</gene>
<dbReference type="InterPro" id="IPR035437">
    <property type="entry name" value="SNase_OB-fold_sf"/>
</dbReference>
<feature type="domain" description="HTH OST-type" evidence="11">
    <location>
        <begin position="358"/>
        <end position="427"/>
    </location>
</feature>
<dbReference type="eggNOG" id="KOG2039">
    <property type="taxonomic scope" value="Eukaryota"/>
</dbReference>
<feature type="domain" description="HTH OST-type" evidence="11">
    <location>
        <begin position="15"/>
        <end position="88"/>
    </location>
</feature>
<reference evidence="12 13" key="1">
    <citation type="journal article" date="2012" name="Genome Biol.">
        <title>Sequencing three crocodilian genomes to illuminate the evolution of archosaurs and amniotes.</title>
        <authorList>
            <person name="St John J.A."/>
            <person name="Braun E.L."/>
            <person name="Isberg S.R."/>
            <person name="Miles L.G."/>
            <person name="Chong A.Y."/>
            <person name="Gongora J."/>
            <person name="Dalzell P."/>
            <person name="Moran C."/>
            <person name="Bed'hom B."/>
            <person name="Abzhanov A."/>
            <person name="Burgess S.C."/>
            <person name="Cooksey A.M."/>
            <person name="Castoe T.A."/>
            <person name="Crawford N.G."/>
            <person name="Densmore L.D."/>
            <person name="Drew J.C."/>
            <person name="Edwards S.V."/>
            <person name="Faircloth B.C."/>
            <person name="Fujita M.K."/>
            <person name="Greenwold M.J."/>
            <person name="Hoffmann F.G."/>
            <person name="Howard J.M."/>
            <person name="Iguchi T."/>
            <person name="Janes D.E."/>
            <person name="Khan S.Y."/>
            <person name="Kohno S."/>
            <person name="de Koning A.J."/>
            <person name="Lance S.L."/>
            <person name="McCarthy F.M."/>
            <person name="McCormack J.E."/>
            <person name="Merchant M.E."/>
            <person name="Peterson D.G."/>
            <person name="Pollock D.D."/>
            <person name="Pourmand N."/>
            <person name="Raney B.J."/>
            <person name="Roessler K.A."/>
            <person name="Sanford J.R."/>
            <person name="Sawyer R.H."/>
            <person name="Schmidt C.J."/>
            <person name="Triplett E.W."/>
            <person name="Tuberville T.D."/>
            <person name="Venegas-Anaya M."/>
            <person name="Howard J.T."/>
            <person name="Jarvis E.D."/>
            <person name="Guillette L.J.Jr."/>
            <person name="Glenn T.C."/>
            <person name="Green R.E."/>
            <person name="Ray D.A."/>
        </authorList>
    </citation>
    <scope>NUCLEOTIDE SEQUENCE [LARGE SCALE GENOMIC DNA]</scope>
    <source>
        <strain evidence="12">KSC_2009_1</strain>
    </source>
</reference>
<dbReference type="PANTHER" id="PTHR22948">
    <property type="entry name" value="TUDOR DOMAIN CONTAINING PROTEIN"/>
    <property type="match status" value="1"/>
</dbReference>
<dbReference type="SMART" id="SM00333">
    <property type="entry name" value="TUDOR"/>
    <property type="match status" value="3"/>
</dbReference>
<dbReference type="FunFam" id="3.30.420.610:FF:000008">
    <property type="entry name" value="Tudor domain-containing protein 7"/>
    <property type="match status" value="1"/>
</dbReference>
<organism evidence="12 13">
    <name type="scientific">Alligator mississippiensis</name>
    <name type="common">American alligator</name>
    <dbReference type="NCBI Taxonomy" id="8496"/>
    <lineage>
        <taxon>Eukaryota</taxon>
        <taxon>Metazoa</taxon>
        <taxon>Chordata</taxon>
        <taxon>Craniata</taxon>
        <taxon>Vertebrata</taxon>
        <taxon>Euteleostomi</taxon>
        <taxon>Archelosauria</taxon>
        <taxon>Archosauria</taxon>
        <taxon>Crocodylia</taxon>
        <taxon>Alligatoridae</taxon>
        <taxon>Alligatorinae</taxon>
        <taxon>Alligator</taxon>
    </lineage>
</organism>
<comment type="subcellular location">
    <subcellularLocation>
        <location evidence="1">Cytoplasm</location>
    </subcellularLocation>
</comment>
<dbReference type="CDD" id="cd09974">
    <property type="entry name" value="LOTUS_3_TDRD7"/>
    <property type="match status" value="1"/>
</dbReference>
<dbReference type="CDD" id="cd20427">
    <property type="entry name" value="Tudor_TDRD7_rpt1"/>
    <property type="match status" value="1"/>
</dbReference>
<dbReference type="InterPro" id="IPR037978">
    <property type="entry name" value="TDRD7_LOTUS_3"/>
</dbReference>
<evidence type="ECO:0000256" key="4">
    <source>
        <dbReference type="ARBA" id="ARBA00022490"/>
    </source>
</evidence>
<dbReference type="GO" id="GO:0003723">
    <property type="term" value="F:RNA binding"/>
    <property type="evidence" value="ECO:0007669"/>
    <property type="project" value="UniProtKB-KW"/>
</dbReference>
<dbReference type="FunFam" id="2.30.30.140:FF:000065">
    <property type="entry name" value="tudor domain-containing protein 7"/>
    <property type="match status" value="1"/>
</dbReference>
<dbReference type="Gene3D" id="2.30.30.140">
    <property type="match status" value="3"/>
</dbReference>
<dbReference type="GO" id="GO:0005737">
    <property type="term" value="C:cytoplasm"/>
    <property type="evidence" value="ECO:0007669"/>
    <property type="project" value="UniProtKB-SubCell"/>
</dbReference>
<evidence type="ECO:0000256" key="9">
    <source>
        <dbReference type="SAM" id="MobiDB-lite"/>
    </source>
</evidence>
<dbReference type="InterPro" id="IPR025605">
    <property type="entry name" value="OST-HTH/LOTUS_dom"/>
</dbReference>
<keyword evidence="7" id="KW-0744">Spermatogenesis</keyword>
<dbReference type="AlphaFoldDB" id="A0A151NE04"/>
<dbReference type="CDD" id="cd09973">
    <property type="entry name" value="LOTUS_2_TDRD7"/>
    <property type="match status" value="1"/>
</dbReference>
<keyword evidence="6" id="KW-0221">Differentiation</keyword>
<dbReference type="InterPro" id="IPR050621">
    <property type="entry name" value="Tudor_domain_containing"/>
</dbReference>
<proteinExistence type="inferred from homology"/>
<evidence type="ECO:0000259" key="10">
    <source>
        <dbReference type="PROSITE" id="PS50304"/>
    </source>
</evidence>
<dbReference type="Gene3D" id="3.30.420.610">
    <property type="entry name" value="LOTUS domain-like"/>
    <property type="match status" value="3"/>
</dbReference>
<sequence>MRARPGSLARGKMQEADLVAKMLRAVLQSHKNGVPLPKLQGEYKSLTGDWIPFKQLGHATLEGYLKSVPGVVRIEVNKMGEITCHAVACAETARIAQLVARQRSSKKKVGRQVNCQMRLKNTAPFSLVGKPKGTLRQPGLMIIPDEGSRRPIPTVQRSRGSSYGIAKPSMETSPYVLPSIVGSGPSKEAPMQRHVTMINRPEKRLTLPPRFQKELQVHLSRRPSVDSDDHLNEPIQETHKIPSNLPNSNVNEFQNRIRGILTKYSNGIWLSKIPQFYKEMYEEELNTDVLKQLEHWPHICMVETACTSGQTDVLLYPAKKTKHFIKSGLDHERKSQNLTSSKADPLLQPIMEIKSASYNSDFKQKVAEILLKYSSGLWANALPKVYEDAYKVKFPEDILNNLDLLSDVCTVDQICDNPKKAILYAKPQKSVDENLNVTENIHIHKDIKAVVEREHTLLMEEAKQQCPENLTVPPLIVPAEASPSVLIVELYNTNEVVIRYVGKDYSAAQELMEDEMKEYYSQSPTALLMQSVNPGQLVAAHAEEDAWLRAQIIAVEDNRMKVCYVDYGFSEFIENNKVYKLDKQFYSLPFQAAKCKLAGLEVFCDDPVLVKIVESQTCGKIFAVEILEKSEIPLVVLYDTSGEDDININATCLKALFDTSLELHLQVDALYTNVKVTNVCSDGTIYCQLPSKGLVKLCEILQKLEDYLRYKQMTDYSVSLPFCGKVCLFHCKGKWARVEITSVHSSRALDVQFMDTGTVASVKVTELREIPPQFLREIITIPPQATKCCLADLPLNIGMWTPDAVLWLRDTVLNCPDCSVKVVKLDDWKRIAHIYLFTPKNFPDPDRSINRQITNADLWKHQKDVFLSAAPSGVGSLKGKSNDLPASELMSMSLKKCIIESVKTVLEPSSEVSTICMPPPLPLSKPGEHMDVYVSVACHPGHFVVQPWQELHNLEVLMEEMILYYSMAEGKPVTVQKNKLYAAKVENKWYRVLIKGILTNGLVSVYELDYGKHEVVSIRKIQPLVDAFRKLPFQAITAQLAGVKFQQWSEEASIVFRNHVEKKPLVALIQAVNESSNSWDRKIVTYLVDTSLPDTDKWIHDFMSQYLVEISKAN</sequence>
<evidence type="ECO:0000313" key="13">
    <source>
        <dbReference type="Proteomes" id="UP000050525"/>
    </source>
</evidence>
<comment type="similarity">
    <text evidence="2">Belongs to the TDRD7 family.</text>
</comment>
<dbReference type="InterPro" id="IPR041966">
    <property type="entry name" value="LOTUS-like"/>
</dbReference>
<dbReference type="Proteomes" id="UP000050525">
    <property type="component" value="Unassembled WGS sequence"/>
</dbReference>
<dbReference type="SUPFAM" id="SSF63748">
    <property type="entry name" value="Tudor/PWWP/MBT"/>
    <property type="match status" value="3"/>
</dbReference>
<dbReference type="EMBL" id="AKHW03003207">
    <property type="protein sequence ID" value="KYO35037.1"/>
    <property type="molecule type" value="Genomic_DNA"/>
</dbReference>
<evidence type="ECO:0000256" key="1">
    <source>
        <dbReference type="ARBA" id="ARBA00004496"/>
    </source>
</evidence>
<dbReference type="FunFam" id="3.30.420.610:FF:000009">
    <property type="entry name" value="Tudor domain-containing protein 7 isoform X2"/>
    <property type="match status" value="1"/>
</dbReference>
<dbReference type="Gene3D" id="2.40.50.90">
    <property type="match status" value="3"/>
</dbReference>
<evidence type="ECO:0000259" key="11">
    <source>
        <dbReference type="PROSITE" id="PS51644"/>
    </source>
</evidence>
<dbReference type="FunFam" id="2.30.30.140:FF:000053">
    <property type="entry name" value="tudor domain-containing protein 7 isoform X2"/>
    <property type="match status" value="1"/>
</dbReference>
<evidence type="ECO:0000256" key="3">
    <source>
        <dbReference type="ARBA" id="ARBA00013425"/>
    </source>
</evidence>
<dbReference type="Pfam" id="PF00567">
    <property type="entry name" value="TUDOR"/>
    <property type="match status" value="3"/>
</dbReference>
<dbReference type="InterPro" id="IPR047448">
    <property type="entry name" value="Tudor_TDRD7_rpt2"/>
</dbReference>
<evidence type="ECO:0000313" key="12">
    <source>
        <dbReference type="EMBL" id="KYO35037.1"/>
    </source>
</evidence>
<evidence type="ECO:0000256" key="7">
    <source>
        <dbReference type="ARBA" id="ARBA00022871"/>
    </source>
</evidence>
<dbReference type="Pfam" id="PF12872">
    <property type="entry name" value="OST-HTH"/>
    <property type="match status" value="2"/>
</dbReference>
<dbReference type="GO" id="GO:0007283">
    <property type="term" value="P:spermatogenesis"/>
    <property type="evidence" value="ECO:0007669"/>
    <property type="project" value="UniProtKB-KW"/>
</dbReference>
<protein>
    <recommendedName>
        <fullName evidence="3">Tudor domain-containing protein 7</fullName>
    </recommendedName>
</protein>
<evidence type="ECO:0000256" key="2">
    <source>
        <dbReference type="ARBA" id="ARBA00007740"/>
    </source>
</evidence>
<keyword evidence="13" id="KW-1185">Reference proteome</keyword>
<feature type="domain" description="HTH OST-type" evidence="11">
    <location>
        <begin position="249"/>
        <end position="319"/>
    </location>
</feature>
<name>A0A151NE04_ALLMI</name>
<keyword evidence="4" id="KW-0963">Cytoplasm</keyword>
<keyword evidence="5" id="KW-0677">Repeat</keyword>
<comment type="caution">
    <text evidence="12">The sequence shown here is derived from an EMBL/GenBank/DDBJ whole genome shotgun (WGS) entry which is preliminary data.</text>
</comment>
<feature type="domain" description="Tudor" evidence="10">
    <location>
        <begin position="720"/>
        <end position="777"/>
    </location>
</feature>